<protein>
    <submittedName>
        <fullName evidence="1">Uncharacterized protein</fullName>
    </submittedName>
</protein>
<sequence length="85" mass="9998">MEQTGSSDLQQLIGERDRVKAALTRLKTFYDTREETEPIDSLQERLYHNRALLRFEAIQDRIIAIVASIADEETHERCRDEFEDT</sequence>
<name>A0AA40GGK5_9HYME</name>
<accession>A0AA40GGK5</accession>
<feature type="non-terminal residue" evidence="1">
    <location>
        <position position="85"/>
    </location>
</feature>
<gene>
    <name evidence="1" type="ORF">K0M31_001952</name>
</gene>
<organism evidence="1 2">
    <name type="scientific">Melipona bicolor</name>
    <dbReference type="NCBI Taxonomy" id="60889"/>
    <lineage>
        <taxon>Eukaryota</taxon>
        <taxon>Metazoa</taxon>
        <taxon>Ecdysozoa</taxon>
        <taxon>Arthropoda</taxon>
        <taxon>Hexapoda</taxon>
        <taxon>Insecta</taxon>
        <taxon>Pterygota</taxon>
        <taxon>Neoptera</taxon>
        <taxon>Endopterygota</taxon>
        <taxon>Hymenoptera</taxon>
        <taxon>Apocrita</taxon>
        <taxon>Aculeata</taxon>
        <taxon>Apoidea</taxon>
        <taxon>Anthophila</taxon>
        <taxon>Apidae</taxon>
        <taxon>Melipona</taxon>
    </lineage>
</organism>
<dbReference type="Proteomes" id="UP001177670">
    <property type="component" value="Unassembled WGS sequence"/>
</dbReference>
<evidence type="ECO:0000313" key="2">
    <source>
        <dbReference type="Proteomes" id="UP001177670"/>
    </source>
</evidence>
<proteinExistence type="predicted"/>
<dbReference type="AlphaFoldDB" id="A0AA40GGK5"/>
<dbReference type="EMBL" id="JAHYIQ010000001">
    <property type="protein sequence ID" value="KAK1137442.1"/>
    <property type="molecule type" value="Genomic_DNA"/>
</dbReference>
<comment type="caution">
    <text evidence="1">The sequence shown here is derived from an EMBL/GenBank/DDBJ whole genome shotgun (WGS) entry which is preliminary data.</text>
</comment>
<evidence type="ECO:0000313" key="1">
    <source>
        <dbReference type="EMBL" id="KAK1137442.1"/>
    </source>
</evidence>
<keyword evidence="2" id="KW-1185">Reference proteome</keyword>
<reference evidence="1" key="1">
    <citation type="submission" date="2021-10" db="EMBL/GenBank/DDBJ databases">
        <title>Melipona bicolor Genome sequencing and assembly.</title>
        <authorList>
            <person name="Araujo N.S."/>
            <person name="Arias M.C."/>
        </authorList>
    </citation>
    <scope>NUCLEOTIDE SEQUENCE</scope>
    <source>
        <strain evidence="1">USP_2M_L1-L4_2017</strain>
        <tissue evidence="1">Whole body</tissue>
    </source>
</reference>